<dbReference type="FunFam" id="3.40.50.300:FF:000061">
    <property type="entry name" value="ATPase family, AAA domain-containing 2"/>
    <property type="match status" value="1"/>
</dbReference>
<dbReference type="Gene3D" id="3.40.50.300">
    <property type="entry name" value="P-loop containing nucleotide triphosphate hydrolases"/>
    <property type="match status" value="2"/>
</dbReference>
<evidence type="ECO:0000259" key="7">
    <source>
        <dbReference type="PROSITE" id="PS50014"/>
    </source>
</evidence>
<keyword evidence="2" id="KW-0547">Nucleotide-binding</keyword>
<accession>M1V3R7</accession>
<dbReference type="PROSITE" id="PS00674">
    <property type="entry name" value="AAA"/>
    <property type="match status" value="1"/>
</dbReference>
<dbReference type="Gene3D" id="1.10.8.60">
    <property type="match status" value="1"/>
</dbReference>
<dbReference type="PROSITE" id="PS50014">
    <property type="entry name" value="BROMODOMAIN_2"/>
    <property type="match status" value="1"/>
</dbReference>
<feature type="region of interest" description="Disordered" evidence="6">
    <location>
        <begin position="347"/>
        <end position="372"/>
    </location>
</feature>
<keyword evidence="4 5" id="KW-0103">Bromodomain</keyword>
<evidence type="ECO:0000313" key="8">
    <source>
        <dbReference type="EMBL" id="BAM78885.1"/>
    </source>
</evidence>
<sequence>MDACARHKRLRRLDNVQSGSFGPDESLRGVRETRESVSTGQRPLHFKLPRNREARSLIIAQNRLESSLGSVQVSRKDLSSASALQHGRYTLRRNRGRVRYADQQSSSEEVASSSNESSRVEMKYARTKRSRRTMRKWSQGFSEPQTRRRRATWNSSDSSYEPQESGRRTGRRKARDSSDLIDNECTSSEEVNAMFAEAEEKELAEEEELEKQMEREHIVVSSSDGSSQESDDPEDDDFKYLEPRRSRLRARHTMISAKPALSASGAEACREPPSVERGTKGGSNKTIRELNTRTERAFGVNPLLRSFSRSRPVDLDSDSDAVDLDEHTWGERERRRLISSKNSIQPVNMELGGTTSGSLAGRSPFRGVSSENTGKAAVEPVKIDPTLSWEQIGGLDDYIRALKEMIVLPLLYPEVFEQFKLEPPKGVLFHGPPGTGKTLMARVLAAACAAGTRTPVAFFMRNGADCLSKWVGEAERQLRLTFEAAKSHQPAIIFFDEIDGLAPVRSSKQDQIHSSIVSTLLGLMDGLDARGQIIVIGATNRIDAVDPALRRPGRFDREFVFSLPNTAARRRILEIHTRDWMEPPPRELLDSLAKHTAGYCGADLKALCSEAALYALRRRYPQIYNSVEKLLIDPRRVQVGESDFISAMSMVVPTAHRSLRVFGRPLDKEQSILLGHELEMIVQRTREMSMRSLSGKGGRLLIYGAPGNGQTILGQALLHEMEDRVLYTMDLPSLVADASARTPEEALVTTFREALRCPAAVMYIPHLELWAGQHREFLRSLLLVNLRDLHRDSPLFVFATAETDRDLLLATQESASLTRCDDEVEPDLAEICEFFVAESDAAYFVGSPPEHARRRLFEPLIQQAASPPSCEADSREAATVDPQVLEELPRAPIPNSPKANPREKDRLIQREERTLRELRLLMRDFVERLLSDRKYKPFWKRVSSSEAPDYYELVKDPIDLSTILDRVNAQEIQTMHDLVAAFELLAQNALQYNPADDEKGMRIRSKATALLDIVHRWADLLMDPEENEEESTIIAECAAIVERRKHERRILQLQRRHTRSLGSDGVLSISEAAHLVSQSRKHHRIHERASDTLHGSLQDEQNGPMRASQKNFEDIETQPNAYLSSMDNAHPHINGSATEFAPCLRQSEGTSSTCFPRDVQCSPLRDGFATSEMATPAALIVTHDTGLSAGDRSSTPEVQEQTLKGVPSDSPRIVDISSKELVQEIAHTDSEITNSATGALHDGKRPNTQPTANQMLSPYIRPPDSMLLDTLETIIATSAGLSAEELIRLYEHLAHCVRHKHARTGDRIAVLSELRDMAARSRAPVDALREPSP</sequence>
<dbReference type="GeneID" id="16992277"/>
<dbReference type="FunFam" id="1.10.8.60:FF:000016">
    <property type="entry name" value="ATPase family AAA domain-containing protein 2B"/>
    <property type="match status" value="1"/>
</dbReference>
<proteinExistence type="inferred from homology"/>
<dbReference type="SUPFAM" id="SSF47370">
    <property type="entry name" value="Bromodomain"/>
    <property type="match status" value="1"/>
</dbReference>
<feature type="compositionally biased region" description="Basic and acidic residues" evidence="6">
    <location>
        <begin position="25"/>
        <end position="35"/>
    </location>
</feature>
<protein>
    <submittedName>
        <fullName evidence="8">Bromodomain protein 103</fullName>
    </submittedName>
</protein>
<dbReference type="Pfam" id="PF00004">
    <property type="entry name" value="AAA"/>
    <property type="match status" value="2"/>
</dbReference>
<dbReference type="SMART" id="SM00297">
    <property type="entry name" value="BROMO"/>
    <property type="match status" value="1"/>
</dbReference>
<feature type="compositionally biased region" description="Polar residues" evidence="6">
    <location>
        <begin position="1191"/>
        <end position="1202"/>
    </location>
</feature>
<dbReference type="Gramene" id="CMB071CT">
    <property type="protein sequence ID" value="CMB071CT"/>
    <property type="gene ID" value="CMB071C"/>
</dbReference>
<dbReference type="PANTHER" id="PTHR23069:SF0">
    <property type="entry name" value="TAT-BINDING HOMOLOG 7"/>
    <property type="match status" value="1"/>
</dbReference>
<feature type="domain" description="Bromo" evidence="7">
    <location>
        <begin position="937"/>
        <end position="1000"/>
    </location>
</feature>
<dbReference type="OrthoDB" id="5421at2759"/>
<dbReference type="InterPro" id="IPR036427">
    <property type="entry name" value="Bromodomain-like_sf"/>
</dbReference>
<dbReference type="GO" id="GO:0005524">
    <property type="term" value="F:ATP binding"/>
    <property type="evidence" value="ECO:0007669"/>
    <property type="project" value="UniProtKB-KW"/>
</dbReference>
<dbReference type="InterPro" id="IPR045199">
    <property type="entry name" value="ATAD2-like"/>
</dbReference>
<feature type="region of interest" description="Disordered" evidence="6">
    <location>
        <begin position="1077"/>
        <end position="1107"/>
    </location>
</feature>
<feature type="compositionally biased region" description="Basic and acidic residues" evidence="6">
    <location>
        <begin position="268"/>
        <end position="279"/>
    </location>
</feature>
<feature type="region of interest" description="Disordered" evidence="6">
    <location>
        <begin position="885"/>
        <end position="904"/>
    </location>
</feature>
<dbReference type="EMBL" id="AP006484">
    <property type="protein sequence ID" value="BAM78885.1"/>
    <property type="molecule type" value="Genomic_DNA"/>
</dbReference>
<keyword evidence="3" id="KW-0067">ATP-binding</keyword>
<dbReference type="RefSeq" id="XP_005535171.1">
    <property type="nucleotide sequence ID" value="XM_005535114.1"/>
</dbReference>
<evidence type="ECO:0000256" key="6">
    <source>
        <dbReference type="SAM" id="MobiDB-lite"/>
    </source>
</evidence>
<dbReference type="InterPro" id="IPR003959">
    <property type="entry name" value="ATPase_AAA_core"/>
</dbReference>
<feature type="compositionally biased region" description="Polar residues" evidence="6">
    <location>
        <begin position="152"/>
        <end position="162"/>
    </location>
</feature>
<dbReference type="Gene3D" id="1.20.920.10">
    <property type="entry name" value="Bromodomain-like"/>
    <property type="match status" value="1"/>
</dbReference>
<evidence type="ECO:0000256" key="2">
    <source>
        <dbReference type="ARBA" id="ARBA00022741"/>
    </source>
</evidence>
<dbReference type="SMART" id="SM00382">
    <property type="entry name" value="AAA"/>
    <property type="match status" value="2"/>
</dbReference>
<gene>
    <name evidence="8" type="ORF">CYME_CMB071C</name>
</gene>
<dbReference type="GO" id="GO:0005634">
    <property type="term" value="C:nucleus"/>
    <property type="evidence" value="ECO:0007669"/>
    <property type="project" value="TreeGrafter"/>
</dbReference>
<evidence type="ECO:0000256" key="3">
    <source>
        <dbReference type="ARBA" id="ARBA00022840"/>
    </source>
</evidence>
<dbReference type="HOGENOM" id="CLU_258948_0_0_1"/>
<evidence type="ECO:0000313" key="9">
    <source>
        <dbReference type="Proteomes" id="UP000007014"/>
    </source>
</evidence>
<dbReference type="PRINTS" id="PR00503">
    <property type="entry name" value="BROMODOMAIN"/>
</dbReference>
<evidence type="ECO:0000256" key="1">
    <source>
        <dbReference type="ARBA" id="ARBA00006914"/>
    </source>
</evidence>
<evidence type="ECO:0000256" key="4">
    <source>
        <dbReference type="ARBA" id="ARBA00023117"/>
    </source>
</evidence>
<dbReference type="GO" id="GO:0016887">
    <property type="term" value="F:ATP hydrolysis activity"/>
    <property type="evidence" value="ECO:0007669"/>
    <property type="project" value="InterPro"/>
</dbReference>
<dbReference type="GO" id="GO:0042393">
    <property type="term" value="F:histone binding"/>
    <property type="evidence" value="ECO:0007669"/>
    <property type="project" value="TreeGrafter"/>
</dbReference>
<dbReference type="GO" id="GO:0045815">
    <property type="term" value="P:transcription initiation-coupled chromatin remodeling"/>
    <property type="evidence" value="ECO:0007669"/>
    <property type="project" value="TreeGrafter"/>
</dbReference>
<comment type="similarity">
    <text evidence="1">Belongs to the AAA ATPase family.</text>
</comment>
<dbReference type="STRING" id="280699.M1V3R7"/>
<dbReference type="InterPro" id="IPR027417">
    <property type="entry name" value="P-loop_NTPase"/>
</dbReference>
<feature type="region of interest" description="Disordered" evidence="6">
    <location>
        <begin position="94"/>
        <end position="241"/>
    </location>
</feature>
<dbReference type="GO" id="GO:0006337">
    <property type="term" value="P:nucleosome disassembly"/>
    <property type="evidence" value="ECO:0007669"/>
    <property type="project" value="TreeGrafter"/>
</dbReference>
<feature type="compositionally biased region" description="Low complexity" evidence="6">
    <location>
        <begin position="105"/>
        <end position="117"/>
    </location>
</feature>
<dbReference type="KEGG" id="cme:CYME_CMB071C"/>
<dbReference type="eggNOG" id="KOG0732">
    <property type="taxonomic scope" value="Eukaryota"/>
</dbReference>
<dbReference type="InterPro" id="IPR003593">
    <property type="entry name" value="AAA+_ATPase"/>
</dbReference>
<name>M1V3R7_CYAM1</name>
<dbReference type="InterPro" id="IPR041569">
    <property type="entry name" value="AAA_lid_3"/>
</dbReference>
<feature type="region of interest" description="Disordered" evidence="6">
    <location>
        <begin position="1189"/>
        <end position="1212"/>
    </location>
</feature>
<evidence type="ECO:0000256" key="5">
    <source>
        <dbReference type="PROSITE-ProRule" id="PRU00035"/>
    </source>
</evidence>
<keyword evidence="9" id="KW-1185">Reference proteome</keyword>
<dbReference type="Proteomes" id="UP000007014">
    <property type="component" value="Chromosome 2"/>
</dbReference>
<reference evidence="8 9" key="2">
    <citation type="journal article" date="2007" name="BMC Biol.">
        <title>A 100%-complete sequence reveals unusually simple genomic features in the hot-spring red alga Cyanidioschyzon merolae.</title>
        <authorList>
            <person name="Nozaki H."/>
            <person name="Takano H."/>
            <person name="Misumi O."/>
            <person name="Terasawa K."/>
            <person name="Matsuzaki M."/>
            <person name="Maruyama S."/>
            <person name="Nishida K."/>
            <person name="Yagisawa F."/>
            <person name="Yoshida Y."/>
            <person name="Fujiwara T."/>
            <person name="Takio S."/>
            <person name="Tamura K."/>
            <person name="Chung S.J."/>
            <person name="Nakamura S."/>
            <person name="Kuroiwa H."/>
            <person name="Tanaka K."/>
            <person name="Sato N."/>
            <person name="Kuroiwa T."/>
        </authorList>
    </citation>
    <scope>NUCLEOTIDE SEQUENCE [LARGE SCALE GENOMIC DNA]</scope>
    <source>
        <strain evidence="8 9">10D</strain>
    </source>
</reference>
<dbReference type="Pfam" id="PF17862">
    <property type="entry name" value="AAA_lid_3"/>
    <property type="match status" value="1"/>
</dbReference>
<dbReference type="InterPro" id="IPR003960">
    <property type="entry name" value="ATPase_AAA_CS"/>
</dbReference>
<dbReference type="GO" id="GO:0003682">
    <property type="term" value="F:chromatin binding"/>
    <property type="evidence" value="ECO:0007669"/>
    <property type="project" value="TreeGrafter"/>
</dbReference>
<dbReference type="PANTHER" id="PTHR23069">
    <property type="entry name" value="AAA DOMAIN-CONTAINING"/>
    <property type="match status" value="1"/>
</dbReference>
<feature type="region of interest" description="Disordered" evidence="6">
    <location>
        <begin position="259"/>
        <end position="289"/>
    </location>
</feature>
<feature type="compositionally biased region" description="Acidic residues" evidence="6">
    <location>
        <begin position="197"/>
        <end position="209"/>
    </location>
</feature>
<dbReference type="GO" id="GO:0006334">
    <property type="term" value="P:nucleosome assembly"/>
    <property type="evidence" value="ECO:0007669"/>
    <property type="project" value="TreeGrafter"/>
</dbReference>
<feature type="region of interest" description="Disordered" evidence="6">
    <location>
        <begin position="15"/>
        <end position="42"/>
    </location>
</feature>
<organism evidence="8 9">
    <name type="scientific">Cyanidioschyzon merolae (strain NIES-3377 / 10D)</name>
    <name type="common">Unicellular red alga</name>
    <dbReference type="NCBI Taxonomy" id="280699"/>
    <lineage>
        <taxon>Eukaryota</taxon>
        <taxon>Rhodophyta</taxon>
        <taxon>Bangiophyceae</taxon>
        <taxon>Cyanidiales</taxon>
        <taxon>Cyanidiaceae</taxon>
        <taxon>Cyanidioschyzon</taxon>
    </lineage>
</organism>
<dbReference type="Pfam" id="PF00439">
    <property type="entry name" value="Bromodomain"/>
    <property type="match status" value="1"/>
</dbReference>
<dbReference type="SUPFAM" id="SSF52540">
    <property type="entry name" value="P-loop containing nucleoside triphosphate hydrolases"/>
    <property type="match status" value="2"/>
</dbReference>
<feature type="compositionally biased region" description="Basic residues" evidence="6">
    <location>
        <begin position="125"/>
        <end position="135"/>
    </location>
</feature>
<dbReference type="InterPro" id="IPR001487">
    <property type="entry name" value="Bromodomain"/>
</dbReference>
<reference evidence="8 9" key="1">
    <citation type="journal article" date="2004" name="Nature">
        <title>Genome sequence of the ultrasmall unicellular red alga Cyanidioschyzon merolae 10D.</title>
        <authorList>
            <person name="Matsuzaki M."/>
            <person name="Misumi O."/>
            <person name="Shin-i T."/>
            <person name="Maruyama S."/>
            <person name="Takahara M."/>
            <person name="Miyagishima S."/>
            <person name="Mori T."/>
            <person name="Nishida K."/>
            <person name="Yagisawa F."/>
            <person name="Nishida K."/>
            <person name="Yoshida Y."/>
            <person name="Nishimura Y."/>
            <person name="Nakao S."/>
            <person name="Kobayashi T."/>
            <person name="Momoyama Y."/>
            <person name="Higashiyama T."/>
            <person name="Minoda A."/>
            <person name="Sano M."/>
            <person name="Nomoto H."/>
            <person name="Oishi K."/>
            <person name="Hayashi H."/>
            <person name="Ohta F."/>
            <person name="Nishizaka S."/>
            <person name="Haga S."/>
            <person name="Miura S."/>
            <person name="Morishita T."/>
            <person name="Kabeya Y."/>
            <person name="Terasawa K."/>
            <person name="Suzuki Y."/>
            <person name="Ishii Y."/>
            <person name="Asakawa S."/>
            <person name="Takano H."/>
            <person name="Ohta N."/>
            <person name="Kuroiwa H."/>
            <person name="Tanaka K."/>
            <person name="Shimizu N."/>
            <person name="Sugano S."/>
            <person name="Sato N."/>
            <person name="Nozaki H."/>
            <person name="Ogasawara N."/>
            <person name="Kohara Y."/>
            <person name="Kuroiwa T."/>
        </authorList>
    </citation>
    <scope>NUCLEOTIDE SEQUENCE [LARGE SCALE GENOMIC DNA]</scope>
    <source>
        <strain evidence="8 9">10D</strain>
    </source>
</reference>